<dbReference type="RefSeq" id="WP_420905685.1">
    <property type="nucleotide sequence ID" value="NZ_BAAFGK010000004.1"/>
</dbReference>
<dbReference type="NCBIfam" id="NF001109">
    <property type="entry name" value="PRK00136.1"/>
    <property type="match status" value="1"/>
</dbReference>
<dbReference type="Gene3D" id="3.30.1370.30">
    <property type="match status" value="1"/>
</dbReference>
<dbReference type="InterPro" id="IPR000630">
    <property type="entry name" value="Ribosomal_uS8"/>
</dbReference>
<evidence type="ECO:0000256" key="3">
    <source>
        <dbReference type="ARBA" id="ARBA00023274"/>
    </source>
</evidence>
<comment type="function">
    <text evidence="6">One of the primary rRNA binding proteins, it binds directly to 16S rRNA central domain where it helps coordinate assembly of the platform of the 30S subunit.</text>
</comment>
<dbReference type="InterPro" id="IPR047863">
    <property type="entry name" value="Ribosomal_uS8_CS"/>
</dbReference>
<keyword evidence="3 6" id="KW-0687">Ribonucleoprotein</keyword>
<reference evidence="8 9" key="1">
    <citation type="submission" date="2024-09" db="EMBL/GenBank/DDBJ databases">
        <title>Draft genome sequence of Candidatus Magnetaquicoccaceae bacterium FCR-1.</title>
        <authorList>
            <person name="Shimoshige H."/>
            <person name="Shimamura S."/>
            <person name="Taoka A."/>
            <person name="Kobayashi H."/>
            <person name="Maekawa T."/>
        </authorList>
    </citation>
    <scope>NUCLEOTIDE SEQUENCE [LARGE SCALE GENOMIC DNA]</scope>
    <source>
        <strain evidence="8 9">FCR-1</strain>
    </source>
</reference>
<dbReference type="PROSITE" id="PS00053">
    <property type="entry name" value="RIBOSOMAL_S8"/>
    <property type="match status" value="1"/>
</dbReference>
<dbReference type="Proteomes" id="UP001628193">
    <property type="component" value="Unassembled WGS sequence"/>
</dbReference>
<dbReference type="HAMAP" id="MF_01302_B">
    <property type="entry name" value="Ribosomal_uS8_B"/>
    <property type="match status" value="1"/>
</dbReference>
<evidence type="ECO:0000256" key="7">
    <source>
        <dbReference type="RuleBase" id="RU003660"/>
    </source>
</evidence>
<evidence type="ECO:0000313" key="8">
    <source>
        <dbReference type="EMBL" id="GAB0058004.1"/>
    </source>
</evidence>
<accession>A0ABQ0CAT8</accession>
<comment type="similarity">
    <text evidence="1 6 7">Belongs to the universal ribosomal protein uS8 family.</text>
</comment>
<dbReference type="EMBL" id="BAAFGK010000004">
    <property type="protein sequence ID" value="GAB0058004.1"/>
    <property type="molecule type" value="Genomic_DNA"/>
</dbReference>
<gene>
    <name evidence="6 8" type="primary">rpsH</name>
    <name evidence="8" type="ORF">SIID45300_02339</name>
</gene>
<evidence type="ECO:0000256" key="2">
    <source>
        <dbReference type="ARBA" id="ARBA00022980"/>
    </source>
</evidence>
<proteinExistence type="inferred from homology"/>
<comment type="subunit">
    <text evidence="5 6">Part of the 30S ribosomal subunit. Contacts proteins S5 and S12.</text>
</comment>
<organism evidence="8 9">
    <name type="scientific">Candidatus Magnetaquiglobus chichijimensis</name>
    <dbReference type="NCBI Taxonomy" id="3141448"/>
    <lineage>
        <taxon>Bacteria</taxon>
        <taxon>Pseudomonadati</taxon>
        <taxon>Pseudomonadota</taxon>
        <taxon>Magnetococcia</taxon>
        <taxon>Magnetococcales</taxon>
        <taxon>Candidatus Magnetaquicoccaceae</taxon>
        <taxon>Candidatus Magnetaquiglobus</taxon>
    </lineage>
</organism>
<evidence type="ECO:0000313" key="9">
    <source>
        <dbReference type="Proteomes" id="UP001628193"/>
    </source>
</evidence>
<evidence type="ECO:0000256" key="5">
    <source>
        <dbReference type="ARBA" id="ARBA00046740"/>
    </source>
</evidence>
<keyword evidence="9" id="KW-1185">Reference proteome</keyword>
<sequence>MGMTDPISDMLTRIRNAQMVRKDQVDVPVSKIKTRIAEILMEEGYVSKVELVAEGKFPILRLDLKYRKGRPVIEEINRRSRPGRRVYVAKDEIPKVYQGLGIAILSTSKGVVSNRQARKMGVGGELLCTVF</sequence>
<evidence type="ECO:0000256" key="4">
    <source>
        <dbReference type="ARBA" id="ARBA00035258"/>
    </source>
</evidence>
<keyword evidence="6" id="KW-0694">RNA-binding</keyword>
<name>A0ABQ0CAT8_9PROT</name>
<comment type="caution">
    <text evidence="8">The sequence shown here is derived from an EMBL/GenBank/DDBJ whole genome shotgun (WGS) entry which is preliminary data.</text>
</comment>
<dbReference type="SUPFAM" id="SSF56047">
    <property type="entry name" value="Ribosomal protein S8"/>
    <property type="match status" value="1"/>
</dbReference>
<keyword evidence="6" id="KW-0699">rRNA-binding</keyword>
<evidence type="ECO:0000256" key="6">
    <source>
        <dbReference type="HAMAP-Rule" id="MF_01302"/>
    </source>
</evidence>
<dbReference type="Gene3D" id="3.30.1490.10">
    <property type="match status" value="1"/>
</dbReference>
<dbReference type="GO" id="GO:0005840">
    <property type="term" value="C:ribosome"/>
    <property type="evidence" value="ECO:0007669"/>
    <property type="project" value="UniProtKB-KW"/>
</dbReference>
<protein>
    <recommendedName>
        <fullName evidence="4 6">Small ribosomal subunit protein uS8</fullName>
    </recommendedName>
</protein>
<evidence type="ECO:0000256" key="1">
    <source>
        <dbReference type="ARBA" id="ARBA00006471"/>
    </source>
</evidence>
<keyword evidence="2 6" id="KW-0689">Ribosomal protein</keyword>
<dbReference type="InterPro" id="IPR035987">
    <property type="entry name" value="Ribosomal_uS8_sf"/>
</dbReference>
<dbReference type="Pfam" id="PF00410">
    <property type="entry name" value="Ribosomal_S8"/>
    <property type="match status" value="1"/>
</dbReference>
<dbReference type="PANTHER" id="PTHR11758">
    <property type="entry name" value="40S RIBOSOMAL PROTEIN S15A"/>
    <property type="match status" value="1"/>
</dbReference>